<dbReference type="RefSeq" id="YP_164127.1">
    <property type="nucleotide sequence ID" value="NC_006549.1"/>
</dbReference>
<sequence>MVLVLILTLYVAATLALRDWTRVFVTNGKQGKNNTPSYIYP</sequence>
<organism evidence="1 2">
    <name type="scientific">Singapore grouper iridovirus</name>
    <dbReference type="NCBI Taxonomy" id="262968"/>
    <lineage>
        <taxon>Viruses</taxon>
        <taxon>Varidnaviria</taxon>
        <taxon>Bamfordvirae</taxon>
        <taxon>Nucleocytoviricota</taxon>
        <taxon>Megaviricetes</taxon>
        <taxon>Pimascovirales</taxon>
        <taxon>Pimascovirales incertae sedis</taxon>
        <taxon>Iridoviridae</taxon>
        <taxon>Alphairidovirinae</taxon>
        <taxon>Ranavirus</taxon>
        <taxon>Ranavirus epinephelus1</taxon>
    </lineage>
</organism>
<dbReference type="GeneID" id="3197091"/>
<proteinExistence type="predicted"/>
<dbReference type="Proteomes" id="UP000172127">
    <property type="component" value="Segment"/>
</dbReference>
<evidence type="ECO:0000313" key="1">
    <source>
        <dbReference type="EMBL" id="AAS18047.1"/>
    </source>
</evidence>
<reference evidence="1 2" key="1">
    <citation type="journal article" date="2004" name="J. Virol.">
        <title>Functional genomics analysis of Singapore grouper iridovirus: complete sequence determination and proteomic analysis.</title>
        <authorList>
            <person name="Song W.J."/>
            <person name="Qin Q.W."/>
            <person name="Qiu J."/>
            <person name="Huang C.H."/>
            <person name="Wang F."/>
            <person name="Hew C.L."/>
        </authorList>
    </citation>
    <scope>NUCLEOTIDE SEQUENCE [LARGE SCALE GENOMIC DNA]</scope>
</reference>
<dbReference type="EMBL" id="AY521625">
    <property type="protein sequence ID" value="AAS18047.1"/>
    <property type="molecule type" value="Genomic_DNA"/>
</dbReference>
<gene>
    <name evidence="1" type="ORF">ORF032L</name>
</gene>
<evidence type="ECO:0000313" key="2">
    <source>
        <dbReference type="Proteomes" id="UP000172127"/>
    </source>
</evidence>
<dbReference type="KEGG" id="vg:3197091"/>
<protein>
    <submittedName>
        <fullName evidence="1">Uncharacterized protein</fullName>
    </submittedName>
</protein>
<name>Q5YFN3_9VIRU</name>
<accession>Q5YFN3</accession>
<keyword evidence="2" id="KW-1185">Reference proteome</keyword>